<proteinExistence type="predicted"/>
<dbReference type="Pfam" id="PF00534">
    <property type="entry name" value="Glycos_transf_1"/>
    <property type="match status" value="1"/>
</dbReference>
<dbReference type="EMBL" id="CP014854">
    <property type="protein sequence ID" value="ASI98390.1"/>
    <property type="molecule type" value="Genomic_DNA"/>
</dbReference>
<sequence length="395" mass="45673">MKLLVISPHYHTFIKDLVEAQSKYFDEINVFVHHNYLSELARYLPFSYFRHIEKFSKKWLVDLTETPENVKVHVVSSFYFTPDGQNYGLGDKLANLFKKYIEKNNIEFDLIHAHFTWPSGYAAVRLGKKFNVPAVVTAHGYDVYDLPFRNERWKKLIRHVLSSSDYVITVSNKNLSSIRRLDINTPVKLVPNGFRSDLFYPQDQKECRKILKLPLNKRIILTVGNLVEVKGHRYLIDVMGEVVKHRKDVLCIIVGGGKLENKLKNQVKKLDLDDYVKLVGPKPHNEIPLWMNAADLFVLPSLSESFGIVQLEAMAVGTPVVATYNGGSEEIITSEDYGLLCPPKDPECLAEKILIALEKDWDREKIRKYAERFMWENIATQTLNIYRRVVDKNES</sequence>
<dbReference type="Gene3D" id="3.40.50.2000">
    <property type="entry name" value="Glycogen Phosphorylase B"/>
    <property type="match status" value="2"/>
</dbReference>
<evidence type="ECO:0000313" key="4">
    <source>
        <dbReference type="Proteomes" id="UP000197156"/>
    </source>
</evidence>
<gene>
    <name evidence="3" type="ORF">A3L02_01825</name>
</gene>
<dbReference type="OrthoDB" id="132546at2157"/>
<dbReference type="CDD" id="cd03798">
    <property type="entry name" value="GT4_WlbH-like"/>
    <property type="match status" value="1"/>
</dbReference>
<dbReference type="Pfam" id="PF13439">
    <property type="entry name" value="Glyco_transf_4"/>
    <property type="match status" value="1"/>
</dbReference>
<keyword evidence="4" id="KW-1185">Reference proteome</keyword>
<dbReference type="SUPFAM" id="SSF53756">
    <property type="entry name" value="UDP-Glycosyltransferase/glycogen phosphorylase"/>
    <property type="match status" value="1"/>
</dbReference>
<dbReference type="InterPro" id="IPR050194">
    <property type="entry name" value="Glycosyltransferase_grp1"/>
</dbReference>
<evidence type="ECO:0000259" key="1">
    <source>
        <dbReference type="Pfam" id="PF00534"/>
    </source>
</evidence>
<evidence type="ECO:0000313" key="3">
    <source>
        <dbReference type="EMBL" id="ASI98390.1"/>
    </source>
</evidence>
<dbReference type="AlphaFoldDB" id="A0A218P0B5"/>
<dbReference type="KEGG" id="tce:A3L02_01825"/>
<dbReference type="PANTHER" id="PTHR45947">
    <property type="entry name" value="SULFOQUINOVOSYL TRANSFERASE SQD2"/>
    <property type="match status" value="1"/>
</dbReference>
<dbReference type="RefSeq" id="WP_054834281.1">
    <property type="nucleotide sequence ID" value="NZ_CP014854.1"/>
</dbReference>
<protein>
    <submittedName>
        <fullName evidence="3">Glycosyl transferase family 1</fullName>
    </submittedName>
</protein>
<dbReference type="Proteomes" id="UP000197156">
    <property type="component" value="Chromosome"/>
</dbReference>
<dbReference type="InterPro" id="IPR028098">
    <property type="entry name" value="Glyco_trans_4-like_N"/>
</dbReference>
<organism evidence="3 4">
    <name type="scientific">Thermococcus celer Vu 13 = JCM 8558</name>
    <dbReference type="NCBI Taxonomy" id="1293037"/>
    <lineage>
        <taxon>Archaea</taxon>
        <taxon>Methanobacteriati</taxon>
        <taxon>Methanobacteriota</taxon>
        <taxon>Thermococci</taxon>
        <taxon>Thermococcales</taxon>
        <taxon>Thermococcaceae</taxon>
        <taxon>Thermococcus</taxon>
    </lineage>
</organism>
<feature type="domain" description="Glycosyltransferase subfamily 4-like N-terminal" evidence="2">
    <location>
        <begin position="71"/>
        <end position="194"/>
    </location>
</feature>
<name>A0A218P0B5_THECE</name>
<dbReference type="InterPro" id="IPR001296">
    <property type="entry name" value="Glyco_trans_1"/>
</dbReference>
<dbReference type="PANTHER" id="PTHR45947:SF3">
    <property type="entry name" value="SULFOQUINOVOSYL TRANSFERASE SQD2"/>
    <property type="match status" value="1"/>
</dbReference>
<dbReference type="GeneID" id="33323450"/>
<keyword evidence="3" id="KW-0808">Transferase</keyword>
<accession>A0A218P0B5</accession>
<feature type="domain" description="Glycosyl transferase family 1" evidence="1">
    <location>
        <begin position="204"/>
        <end position="372"/>
    </location>
</feature>
<evidence type="ECO:0000259" key="2">
    <source>
        <dbReference type="Pfam" id="PF13439"/>
    </source>
</evidence>
<dbReference type="GO" id="GO:0016757">
    <property type="term" value="F:glycosyltransferase activity"/>
    <property type="evidence" value="ECO:0007669"/>
    <property type="project" value="InterPro"/>
</dbReference>
<reference evidence="3 4" key="1">
    <citation type="submission" date="2016-03" db="EMBL/GenBank/DDBJ databases">
        <title>Complete genome sequence of Thermococcus celer.</title>
        <authorList>
            <person name="Oger P.M."/>
        </authorList>
    </citation>
    <scope>NUCLEOTIDE SEQUENCE [LARGE SCALE GENOMIC DNA]</scope>
    <source>
        <strain evidence="3 4">Vu 13</strain>
    </source>
</reference>